<proteinExistence type="predicted"/>
<dbReference type="EMBL" id="NVOR01000091">
    <property type="protein sequence ID" value="PED80956.1"/>
    <property type="molecule type" value="Genomic_DNA"/>
</dbReference>
<evidence type="ECO:0000313" key="1">
    <source>
        <dbReference type="EMBL" id="PED80956.1"/>
    </source>
</evidence>
<organism evidence="1 2">
    <name type="scientific">Bacillus pseudomycoides</name>
    <dbReference type="NCBI Taxonomy" id="64104"/>
    <lineage>
        <taxon>Bacteria</taxon>
        <taxon>Bacillati</taxon>
        <taxon>Bacillota</taxon>
        <taxon>Bacilli</taxon>
        <taxon>Bacillales</taxon>
        <taxon>Bacillaceae</taxon>
        <taxon>Bacillus</taxon>
        <taxon>Bacillus cereus group</taxon>
    </lineage>
</organism>
<dbReference type="Proteomes" id="UP000221020">
    <property type="component" value="Unassembled WGS sequence"/>
</dbReference>
<dbReference type="AlphaFoldDB" id="A0AA91V991"/>
<evidence type="ECO:0000313" key="2">
    <source>
        <dbReference type="Proteomes" id="UP000221020"/>
    </source>
</evidence>
<name>A0AA91V991_9BACI</name>
<comment type="caution">
    <text evidence="1">The sequence shown here is derived from an EMBL/GenBank/DDBJ whole genome shotgun (WGS) entry which is preliminary data.</text>
</comment>
<evidence type="ECO:0008006" key="3">
    <source>
        <dbReference type="Google" id="ProtNLM"/>
    </source>
</evidence>
<protein>
    <recommendedName>
        <fullName evidence="3">Group-specific protein</fullName>
    </recommendedName>
</protein>
<gene>
    <name evidence="1" type="ORF">CON65_19935</name>
</gene>
<accession>A0AA91V991</accession>
<sequence>MNSFMLRRMIYMDEEKELTLICVGEENKVNSLRELVSFQSDLIIFTANEQIAAEVRACGFQSTYCCNQEQNITSICNGIKKVILLGDELPTVSFFTERIRFFFQAPITVVTRNKRYPVRLYQTIGAKFVVFTNCDNISFLFFE</sequence>
<reference evidence="1 2" key="1">
    <citation type="submission" date="2017-09" db="EMBL/GenBank/DDBJ databases">
        <title>Large-scale bioinformatics analysis of Bacillus genomes uncovers conserved roles of natural products in bacterial physiology.</title>
        <authorList>
            <consortium name="Agbiome Team Llc"/>
            <person name="Bleich R.M."/>
            <person name="Grubbs K.J."/>
            <person name="Santa Maria K.C."/>
            <person name="Allen S.E."/>
            <person name="Farag S."/>
            <person name="Shank E.A."/>
            <person name="Bowers A."/>
        </authorList>
    </citation>
    <scope>NUCLEOTIDE SEQUENCE [LARGE SCALE GENOMIC DNA]</scope>
    <source>
        <strain evidence="1 2">AFS092012</strain>
    </source>
</reference>